<geneLocation type="chloroplast" evidence="2"/>
<name>A0A3G1I9D2_9FLOR</name>
<keyword evidence="1" id="KW-0812">Transmembrane</keyword>
<feature type="transmembrane region" description="Helical" evidence="1">
    <location>
        <begin position="141"/>
        <end position="165"/>
    </location>
</feature>
<dbReference type="GeneID" id="33350902"/>
<evidence type="ECO:0000256" key="1">
    <source>
        <dbReference type="SAM" id="Phobius"/>
    </source>
</evidence>
<reference evidence="2" key="1">
    <citation type="journal article" date="2017" name="Sci. Rep.">
        <title>Origin and evolutionary history of freshwater Rhodophyta: further insights based on phylogenomic evidence.</title>
        <authorList>
            <person name="Nan F."/>
            <person name="Feng J."/>
            <person name="Lv J."/>
            <person name="Liu Q."/>
            <person name="Fang K."/>
            <person name="Gong C."/>
            <person name="Xie S."/>
        </authorList>
    </citation>
    <scope>NUCLEOTIDE SEQUENCE</scope>
</reference>
<keyword evidence="1" id="KW-0472">Membrane</keyword>
<organism evidence="2">
    <name type="scientific">Sheathia arcuata</name>
    <dbReference type="NCBI Taxonomy" id="340433"/>
    <lineage>
        <taxon>Eukaryota</taxon>
        <taxon>Rhodophyta</taxon>
        <taxon>Florideophyceae</taxon>
        <taxon>Nemaliophycidae</taxon>
        <taxon>Batrachospermales</taxon>
        <taxon>Batrachospermaceae</taxon>
        <taxon>Sheathia</taxon>
    </lineage>
</organism>
<dbReference type="RefSeq" id="YP_009390034.1">
    <property type="nucleotide sequence ID" value="NC_035231.1"/>
</dbReference>
<accession>A0A3G1I9D2</accession>
<keyword evidence="1" id="KW-1133">Transmembrane helix</keyword>
<gene>
    <name evidence="2" type="primary">orf177</name>
</gene>
<dbReference type="AlphaFoldDB" id="A0A3G1I9D2"/>
<dbReference type="InterPro" id="IPR021399">
    <property type="entry name" value="DUF3038"/>
</dbReference>
<keyword evidence="2" id="KW-0150">Chloroplast</keyword>
<proteinExistence type="predicted"/>
<protein>
    <submittedName>
        <fullName evidence="2">Uncharacterized protein</fullName>
    </submittedName>
</protein>
<sequence length="177" mass="21059">MSSNIFIKKNLDLLLTSIESLDPYVLDDLILMSHIDNIIDLFKLRNKNCMRYKEQLFFFNDHKSLVILQKILHMFKSVNIQKSIIFIFQEYIGSNKLSRSNGLEINNYLKRFEINYRKSMRPYLLGKLNYNSSNRISENGLIYLFILYKINSSQGIYMLLLFLILKNTTIFSHIPRK</sequence>
<dbReference type="Pfam" id="PF11237">
    <property type="entry name" value="DUF3038"/>
    <property type="match status" value="1"/>
</dbReference>
<evidence type="ECO:0000313" key="2">
    <source>
        <dbReference type="EMBL" id="ART65552.1"/>
    </source>
</evidence>
<dbReference type="EMBL" id="KY033529">
    <property type="protein sequence ID" value="ART65552.1"/>
    <property type="molecule type" value="Genomic_DNA"/>
</dbReference>
<keyword evidence="2" id="KW-0934">Plastid</keyword>